<feature type="compositionally biased region" description="Acidic residues" evidence="2">
    <location>
        <begin position="142"/>
        <end position="151"/>
    </location>
</feature>
<dbReference type="RefSeq" id="WP_345488923.1">
    <property type="nucleotide sequence ID" value="NZ_BAAAWU010000001.1"/>
</dbReference>
<dbReference type="Pfam" id="PF11611">
    <property type="entry name" value="DUF4352"/>
    <property type="match status" value="1"/>
</dbReference>
<evidence type="ECO:0000313" key="5">
    <source>
        <dbReference type="EMBL" id="MFB9554892.1"/>
    </source>
</evidence>
<feature type="region of interest" description="Disordered" evidence="2">
    <location>
        <begin position="1"/>
        <end position="26"/>
    </location>
</feature>
<feature type="region of interest" description="Disordered" evidence="2">
    <location>
        <begin position="122"/>
        <end position="153"/>
    </location>
</feature>
<feature type="compositionally biased region" description="Pro residues" evidence="2">
    <location>
        <begin position="7"/>
        <end position="26"/>
    </location>
</feature>
<dbReference type="EMBL" id="JBHMCT010000008">
    <property type="protein sequence ID" value="MFB9554892.1"/>
    <property type="molecule type" value="Genomic_DNA"/>
</dbReference>
<evidence type="ECO:0000259" key="4">
    <source>
        <dbReference type="Pfam" id="PF11611"/>
    </source>
</evidence>
<name>A0ABV5QN21_9ACTN</name>
<sequence>MTMPSHSPTPPPWGPPGAPGAPQPPYAQPQNGIGITALVLGIVGLVSGIIPFLFWLGAILGVLAVVFGIIGAARAGKGLATNKGMAVTGAVLGGVALVASLVWLIFIATAVTDVAKEIEKETGAKGSSSASAAPGGEGAGEPTEEPVDEVPEPMKFGDTFTYEDGIKVTVSKPRSHEPDEFAVGHAKGNRAFQVTITIVNGSKETLDVTAALPDASDAHGATAETVFDGDNATKPFNGKVLPGKQAKAAYTFSLPAAAADELQIELSPTVLEHESQIWTGPTR</sequence>
<gene>
    <name evidence="5" type="ORF">ACFFTP_11880</name>
</gene>
<keyword evidence="3" id="KW-0812">Transmembrane</keyword>
<organism evidence="5 6">
    <name type="scientific">Streptomyces roseoviridis</name>
    <dbReference type="NCBI Taxonomy" id="67361"/>
    <lineage>
        <taxon>Bacteria</taxon>
        <taxon>Bacillati</taxon>
        <taxon>Actinomycetota</taxon>
        <taxon>Actinomycetes</taxon>
        <taxon>Kitasatosporales</taxon>
        <taxon>Streptomycetaceae</taxon>
        <taxon>Streptomyces</taxon>
    </lineage>
</organism>
<comment type="caution">
    <text evidence="5">The sequence shown here is derived from an EMBL/GenBank/DDBJ whole genome shotgun (WGS) entry which is preliminary data.</text>
</comment>
<dbReference type="Proteomes" id="UP001589716">
    <property type="component" value="Unassembled WGS sequence"/>
</dbReference>
<keyword evidence="3" id="KW-0472">Membrane</keyword>
<reference evidence="5 6" key="1">
    <citation type="submission" date="2024-09" db="EMBL/GenBank/DDBJ databases">
        <authorList>
            <person name="Sun Q."/>
            <person name="Mori K."/>
        </authorList>
    </citation>
    <scope>NUCLEOTIDE SEQUENCE [LARGE SCALE GENOMIC DNA]</scope>
    <source>
        <strain evidence="5 6">JCM 4414</strain>
    </source>
</reference>
<feature type="transmembrane region" description="Helical" evidence="3">
    <location>
        <begin position="52"/>
        <end position="73"/>
    </location>
</feature>
<evidence type="ECO:0000256" key="3">
    <source>
        <dbReference type="SAM" id="Phobius"/>
    </source>
</evidence>
<proteinExistence type="predicted"/>
<evidence type="ECO:0000313" key="6">
    <source>
        <dbReference type="Proteomes" id="UP001589716"/>
    </source>
</evidence>
<accession>A0ABV5QN21</accession>
<dbReference type="Gene3D" id="2.60.40.1240">
    <property type="match status" value="1"/>
</dbReference>
<dbReference type="InterPro" id="IPR029051">
    <property type="entry name" value="DUF4352"/>
</dbReference>
<keyword evidence="1" id="KW-0732">Signal</keyword>
<feature type="domain" description="DUF4352" evidence="4">
    <location>
        <begin position="166"/>
        <end position="268"/>
    </location>
</feature>
<feature type="transmembrane region" description="Helical" evidence="3">
    <location>
        <begin position="85"/>
        <end position="106"/>
    </location>
</feature>
<dbReference type="InterPro" id="IPR029050">
    <property type="entry name" value="Immunoprotect_excell_Ig-like"/>
</dbReference>
<feature type="compositionally biased region" description="Low complexity" evidence="2">
    <location>
        <begin position="124"/>
        <end position="134"/>
    </location>
</feature>
<evidence type="ECO:0000256" key="2">
    <source>
        <dbReference type="SAM" id="MobiDB-lite"/>
    </source>
</evidence>
<keyword evidence="3" id="KW-1133">Transmembrane helix</keyword>
<protein>
    <submittedName>
        <fullName evidence="5">DUF4190 domain-containing protein</fullName>
    </submittedName>
</protein>
<keyword evidence="6" id="KW-1185">Reference proteome</keyword>
<evidence type="ECO:0000256" key="1">
    <source>
        <dbReference type="ARBA" id="ARBA00022729"/>
    </source>
</evidence>